<feature type="region of interest" description="Disordered" evidence="2">
    <location>
        <begin position="1"/>
        <end position="69"/>
    </location>
</feature>
<evidence type="ECO:0000256" key="1">
    <source>
        <dbReference type="SAM" id="Coils"/>
    </source>
</evidence>
<evidence type="ECO:0000256" key="2">
    <source>
        <dbReference type="SAM" id="MobiDB-lite"/>
    </source>
</evidence>
<name>A0A2M8C529_9BACT</name>
<evidence type="ECO:0000313" key="4">
    <source>
        <dbReference type="Proteomes" id="UP000229421"/>
    </source>
</evidence>
<dbReference type="Proteomes" id="UP000229421">
    <property type="component" value="Unassembled WGS sequence"/>
</dbReference>
<dbReference type="EMBL" id="PFTZ01000072">
    <property type="protein sequence ID" value="PJB51263.1"/>
    <property type="molecule type" value="Genomic_DNA"/>
</dbReference>
<accession>A0A2M8C529</accession>
<evidence type="ECO:0000313" key="3">
    <source>
        <dbReference type="EMBL" id="PJB51263.1"/>
    </source>
</evidence>
<feature type="coiled-coil region" evidence="1">
    <location>
        <begin position="167"/>
        <end position="194"/>
    </location>
</feature>
<comment type="caution">
    <text evidence="3">The sequence shown here is derived from an EMBL/GenBank/DDBJ whole genome shotgun (WGS) entry which is preliminary data.</text>
</comment>
<dbReference type="AlphaFoldDB" id="A0A2M8C529"/>
<feature type="compositionally biased region" description="Basic and acidic residues" evidence="2">
    <location>
        <begin position="50"/>
        <end position="69"/>
    </location>
</feature>
<protein>
    <submittedName>
        <fullName evidence="3">Uncharacterized protein</fullName>
    </submittedName>
</protein>
<feature type="compositionally biased region" description="Basic and acidic residues" evidence="2">
    <location>
        <begin position="13"/>
        <end position="24"/>
    </location>
</feature>
<organism evidence="3 4">
    <name type="scientific">Candidatus Berkelbacteria bacterium CG_4_9_14_3_um_filter_39_23</name>
    <dbReference type="NCBI Taxonomy" id="1974508"/>
    <lineage>
        <taxon>Bacteria</taxon>
        <taxon>Candidatus Berkelbacteria</taxon>
    </lineage>
</organism>
<proteinExistence type="predicted"/>
<reference evidence="4" key="1">
    <citation type="submission" date="2017-09" db="EMBL/GenBank/DDBJ databases">
        <title>Depth-based differentiation of microbial function through sediment-hosted aquifers and enrichment of novel symbionts in the deep terrestrial subsurface.</title>
        <authorList>
            <person name="Probst A.J."/>
            <person name="Ladd B."/>
            <person name="Jarett J.K."/>
            <person name="Geller-Mcgrath D.E."/>
            <person name="Sieber C.M.K."/>
            <person name="Emerson J.B."/>
            <person name="Anantharaman K."/>
            <person name="Thomas B.C."/>
            <person name="Malmstrom R."/>
            <person name="Stieglmeier M."/>
            <person name="Klingl A."/>
            <person name="Woyke T."/>
            <person name="Ryan C.M."/>
            <person name="Banfield J.F."/>
        </authorList>
    </citation>
    <scope>NUCLEOTIDE SEQUENCE [LARGE SCALE GENOMIC DNA]</scope>
</reference>
<keyword evidence="1" id="KW-0175">Coiled coil</keyword>
<feature type="compositionally biased region" description="Polar residues" evidence="2">
    <location>
        <begin position="40"/>
        <end position="49"/>
    </location>
</feature>
<sequence length="287" mass="33494">MENFEKQFNQPKPPEEAKNPEPKQEVPSVSESPQSPPENLNKSTESPTENQKKVEGQEKNLKLEEIRHDVESISDRLGKPIEEGIKETVVMFKANELPTSDSCEGHIERGLPVPYVEVSPSNEPEERFVGQNEAFEKVAKKYNITPEEAKTSKIDEAYWEAMKECSQNEETEEYQKWNKENEKLLANSHNLLEEFYKERQVEPDEKLEIDEGVGNFRIHNGGEDYQPIIENGREFSEEEKKARAEKLEKYRPEMKEFTTFLKEKYFNKGNLSERESESKDLETMRKL</sequence>
<gene>
    <name evidence="3" type="ORF">CO101_02585</name>
</gene>